<dbReference type="SUPFAM" id="SSF56112">
    <property type="entry name" value="Protein kinase-like (PK-like)"/>
    <property type="match status" value="1"/>
</dbReference>
<gene>
    <name evidence="4" type="ORF">QJ043_00115</name>
</gene>
<dbReference type="Proteomes" id="UP001431693">
    <property type="component" value="Unassembled WGS sequence"/>
</dbReference>
<keyword evidence="5" id="KW-1185">Reference proteome</keyword>
<dbReference type="PROSITE" id="PS50011">
    <property type="entry name" value="PROTEIN_KINASE_DOM"/>
    <property type="match status" value="1"/>
</dbReference>
<dbReference type="Pfam" id="PF03109">
    <property type="entry name" value="ABC1"/>
    <property type="match status" value="1"/>
</dbReference>
<dbReference type="RefSeq" id="WP_283712140.1">
    <property type="nucleotide sequence ID" value="NZ_JASJEW010000001.1"/>
</dbReference>
<feature type="transmembrane region" description="Helical" evidence="2">
    <location>
        <begin position="513"/>
        <end position="532"/>
    </location>
</feature>
<evidence type="ECO:0000256" key="2">
    <source>
        <dbReference type="SAM" id="Phobius"/>
    </source>
</evidence>
<feature type="domain" description="Protein kinase" evidence="3">
    <location>
        <begin position="138"/>
        <end position="468"/>
    </location>
</feature>
<protein>
    <submittedName>
        <fullName evidence="4">AarF/UbiB family protein</fullName>
    </submittedName>
</protein>
<dbReference type="PANTHER" id="PTHR10566">
    <property type="entry name" value="CHAPERONE-ACTIVITY OF BC1 COMPLEX CABC1 -RELATED"/>
    <property type="match status" value="1"/>
</dbReference>
<dbReference type="InterPro" id="IPR011009">
    <property type="entry name" value="Kinase-like_dom_sf"/>
</dbReference>
<feature type="transmembrane region" description="Helical" evidence="2">
    <location>
        <begin position="538"/>
        <end position="561"/>
    </location>
</feature>
<organism evidence="4 5">
    <name type="scientific">Kribbibacterium absianum</name>
    <dbReference type="NCBI Taxonomy" id="3044210"/>
    <lineage>
        <taxon>Bacteria</taxon>
        <taxon>Bacillati</taxon>
        <taxon>Actinomycetota</taxon>
        <taxon>Coriobacteriia</taxon>
        <taxon>Coriobacteriales</taxon>
        <taxon>Kribbibacteriaceae</taxon>
        <taxon>Kribbibacterium</taxon>
    </lineage>
</organism>
<comment type="caution">
    <text evidence="4">The sequence shown here is derived from an EMBL/GenBank/DDBJ whole genome shotgun (WGS) entry which is preliminary data.</text>
</comment>
<evidence type="ECO:0000256" key="1">
    <source>
        <dbReference type="ARBA" id="ARBA00009670"/>
    </source>
</evidence>
<sequence length="571" mass="63308">MAEDGRKVSLDADQVDEALSASGSQEVTIGLFGEQVHSSGDLSPSARRKRLRQIFSILRKYDIVKGLTPQKLVDMLEDLGPTFVKAGQILSMRSEILPEPFCKELEKLRTNVEPMTYATVREVLQAEYPVPLDDIFSSIDETPLGSASVAQVHRARLKTGQEVAIKVQRPRVREVMGQDIEILRSLVKHASPFMGNDQFLDLKSVVDELWDSFKEETDFLIEAANLKTYRELNADVRYVTAPRPYLQWCTSRVLVMEYVDGLTISHPHKIVAEGYDLTQIGQDLVENYAKQVLDDGFFHADPHPGNIMIANRKIVWIDWGMVGRLSAHYRQILKDMMMAVATHDSPQLKQGLLELSENRVTDDIDHGALLADLDAIVAAYGSVSLEELDLGAFLGDLVNLARRYNIELPGAMTMIARGMVTLEGVLDEFLPGVSMIQIIQRHIMESQSPEAAAKDDLKELAIEAHKALHGVLEASAQLGLVTDMLTRGQLKLNLDFSGSKDPIEDLSHIADRLTLGIIIAGLLVGSSIIYFAGAGYDILGIPLLGFLGFLLAIGLSVYMANDILGHRRRKR</sequence>
<keyword evidence="2" id="KW-0472">Membrane</keyword>
<reference evidence="4" key="1">
    <citation type="submission" date="2023-05" db="EMBL/GenBank/DDBJ databases">
        <title>[olsenella] sp. nov., isolated from a pig farm feces dump.</title>
        <authorList>
            <person name="Chang Y.-H."/>
        </authorList>
    </citation>
    <scope>NUCLEOTIDE SEQUENCE</scope>
    <source>
        <strain evidence="4">YH-ols2217</strain>
    </source>
</reference>
<evidence type="ECO:0000313" key="5">
    <source>
        <dbReference type="Proteomes" id="UP001431693"/>
    </source>
</evidence>
<keyword evidence="2" id="KW-0812">Transmembrane</keyword>
<evidence type="ECO:0000313" key="4">
    <source>
        <dbReference type="EMBL" id="MDJ1128495.1"/>
    </source>
</evidence>
<name>A0ABT6ZHG3_9ACTN</name>
<dbReference type="PANTHER" id="PTHR10566:SF113">
    <property type="entry name" value="PROTEIN ACTIVITY OF BC1 COMPLEX KINASE 7, CHLOROPLASTIC"/>
    <property type="match status" value="1"/>
</dbReference>
<dbReference type="CDD" id="cd05121">
    <property type="entry name" value="ABC1_ADCK3-like"/>
    <property type="match status" value="1"/>
</dbReference>
<dbReference type="InterPro" id="IPR000719">
    <property type="entry name" value="Prot_kinase_dom"/>
</dbReference>
<dbReference type="EMBL" id="JASJEX010000001">
    <property type="protein sequence ID" value="MDJ1128495.1"/>
    <property type="molecule type" value="Genomic_DNA"/>
</dbReference>
<proteinExistence type="inferred from homology"/>
<comment type="similarity">
    <text evidence="1">Belongs to the protein kinase superfamily. ADCK protein kinase family.</text>
</comment>
<dbReference type="InterPro" id="IPR050154">
    <property type="entry name" value="UbiB_kinase"/>
</dbReference>
<accession>A0ABT6ZHG3</accession>
<evidence type="ECO:0000259" key="3">
    <source>
        <dbReference type="PROSITE" id="PS50011"/>
    </source>
</evidence>
<keyword evidence="2" id="KW-1133">Transmembrane helix</keyword>
<dbReference type="InterPro" id="IPR004147">
    <property type="entry name" value="ABC1_dom"/>
</dbReference>